<reference evidence="2" key="5">
    <citation type="journal article" date="2002" name="Nature">
        <title>Analysis of the mouse transcriptome based on functional annotation of 60,770 full-length cDNAs.</title>
        <authorList>
            <consortium name="The FANTOM Consortium and the RIKEN Genome Exploration Research Group Phase I and II Team"/>
        </authorList>
    </citation>
    <scope>NUCLEOTIDE SEQUENCE</scope>
    <source>
        <strain evidence="2">C57BL/6J</strain>
        <tissue evidence="3">Cerebellum</tissue>
        <tissue evidence="2">Spinal ganglion</tissue>
    </source>
</reference>
<dbReference type="DNASU" id="59033"/>
<dbReference type="EMBL" id="AK082224">
    <property type="protein sequence ID" value="BAE43378.1"/>
    <property type="molecule type" value="mRNA"/>
</dbReference>
<dbReference type="OrthoDB" id="1735926at2759"/>
<accession>Q3UR07</accession>
<reference evidence="2" key="7">
    <citation type="submission" date="2004-03" db="EMBL/GenBank/DDBJ databases">
        <authorList>
            <person name="Arakawa T."/>
            <person name="Carninci P."/>
            <person name="Fukuda S."/>
            <person name="Hashizume W."/>
            <person name="Hayashida K."/>
            <person name="Hori F."/>
            <person name="Iida J."/>
            <person name="Imamura K."/>
            <person name="Imotani K."/>
            <person name="Itoh M."/>
            <person name="Kanagawa S."/>
            <person name="Kawai J."/>
            <person name="Kojima M."/>
            <person name="Konno H."/>
            <person name="Murata M."/>
            <person name="Nakamura M."/>
            <person name="Ninomiya N."/>
            <person name="Nishiyori H."/>
            <person name="Nomura K."/>
            <person name="Ohno M."/>
            <person name="Sakazume N."/>
            <person name="Sano H."/>
            <person name="Sasaki D."/>
            <person name="Shibata K."/>
            <person name="Shiraki T."/>
            <person name="Tagami M."/>
            <person name="Tagami Y."/>
            <person name="Waki K."/>
            <person name="Watahiki A."/>
            <person name="Muramatsu M."/>
            <person name="Hayashizaki Y."/>
        </authorList>
    </citation>
    <scope>NUCLEOTIDE SEQUENCE</scope>
    <source>
        <strain evidence="2">C57BL/6J</strain>
        <tissue evidence="2">Spinal ganglion</tissue>
    </source>
</reference>
<feature type="compositionally biased region" description="Polar residues" evidence="1">
    <location>
        <begin position="66"/>
        <end position="78"/>
    </location>
</feature>
<feature type="compositionally biased region" description="Polar residues" evidence="1">
    <location>
        <begin position="31"/>
        <end position="40"/>
    </location>
</feature>
<evidence type="ECO:0000256" key="1">
    <source>
        <dbReference type="SAM" id="MobiDB-lite"/>
    </source>
</evidence>
<organism evidence="2">
    <name type="scientific">Mus musculus</name>
    <name type="common">Mouse</name>
    <dbReference type="NCBI Taxonomy" id="10090"/>
    <lineage>
        <taxon>Eukaryota</taxon>
        <taxon>Metazoa</taxon>
        <taxon>Chordata</taxon>
        <taxon>Craniata</taxon>
        <taxon>Vertebrata</taxon>
        <taxon>Euteleostomi</taxon>
        <taxon>Mammalia</taxon>
        <taxon>Eutheria</taxon>
        <taxon>Euarchontoglires</taxon>
        <taxon>Glires</taxon>
        <taxon>Rodentia</taxon>
        <taxon>Myomorpha</taxon>
        <taxon>Muroidea</taxon>
        <taxon>Muridae</taxon>
        <taxon>Murinae</taxon>
        <taxon>Mus</taxon>
        <taxon>Mus</taxon>
    </lineage>
</organism>
<dbReference type="BioGRID-ORCS" id="59033">
    <property type="hits" value="2 hits in 77 CRISPR screens"/>
</dbReference>
<evidence type="ECO:0000313" key="3">
    <source>
        <dbReference type="EMBL" id="BAE43378.1"/>
    </source>
</evidence>
<evidence type="ECO:0000313" key="4">
    <source>
        <dbReference type="MGI" id="MGI:1928745"/>
    </source>
</evidence>
<reference evidence="2" key="3">
    <citation type="journal article" date="2000" name="Genome Res.">
        <title>RIKEN integrated sequence analysis (RISA) system--384-format sequencing pipeline with 384 multicapillary sequencer.</title>
        <authorList>
            <person name="Shibata K."/>
            <person name="Itoh M."/>
            <person name="Aizawa K."/>
            <person name="Nagaoka S."/>
            <person name="Sasaki N."/>
            <person name="Carninci P."/>
            <person name="Konno H."/>
            <person name="Akiyama J."/>
            <person name="Nishi K."/>
            <person name="Kitsunai T."/>
            <person name="Tashiro H."/>
            <person name="Itoh M."/>
            <person name="Sumi N."/>
            <person name="Ishii Y."/>
            <person name="Nakamura S."/>
            <person name="Hazama M."/>
            <person name="Nishine T."/>
            <person name="Harada A."/>
            <person name="Yamamoto R."/>
            <person name="Matsumoto H."/>
            <person name="Sakaguchi S."/>
            <person name="Ikegami T."/>
            <person name="Kashiwagi K."/>
            <person name="Fujiwake S."/>
            <person name="Inoue K."/>
            <person name="Togawa Y."/>
            <person name="Izawa M."/>
            <person name="Ohara E."/>
            <person name="Watahiki M."/>
            <person name="Yoneda Y."/>
            <person name="Ishikawa T."/>
            <person name="Ozawa K."/>
            <person name="Tanaka T."/>
            <person name="Matsuura S."/>
            <person name="Kawai J."/>
            <person name="Okazaki Y."/>
            <person name="Muramatsu M."/>
            <person name="Inoue Y."/>
            <person name="Kira A."/>
            <person name="Hayashizaki Y."/>
        </authorList>
    </citation>
    <scope>NUCLEOTIDE SEQUENCE</scope>
    <source>
        <strain evidence="2">C57BL/6J</strain>
        <tissue evidence="3">Cerebellum</tissue>
        <tissue evidence="2">Spinal ganglion</tissue>
    </source>
</reference>
<dbReference type="AlphaFoldDB" id="Q3UR07"/>
<protein>
    <submittedName>
        <fullName evidence="2">Uncharacterized protein</fullName>
    </submittedName>
</protein>
<feature type="region of interest" description="Disordered" evidence="1">
    <location>
        <begin position="1"/>
        <end position="134"/>
    </location>
</feature>
<dbReference type="EMBL" id="AK141910">
    <property type="protein sequence ID" value="BAE24881.1"/>
    <property type="molecule type" value="mRNA"/>
</dbReference>
<reference evidence="2" key="9">
    <citation type="journal article" date="2005" name="Science">
        <title>Antisense Transcription in the Mammalian Transcriptome.</title>
        <authorList>
            <consortium name="RIKEN Genome Exploration Research Group and Genome Science Group (Genome Network Project Core Group) and the FANTOM Consortium"/>
        </authorList>
    </citation>
    <scope>NUCLEOTIDE SEQUENCE</scope>
    <source>
        <strain evidence="2">C57BL/6J</strain>
        <tissue evidence="3">Cerebellum</tissue>
        <tissue evidence="2">Spinal ganglion</tissue>
    </source>
</reference>
<reference evidence="2" key="1">
    <citation type="journal article" date="1999" name="Methods Enzymol.">
        <title>High-efficiency full-length cDNA cloning.</title>
        <authorList>
            <person name="Carninci P."/>
            <person name="Hayashizaki Y."/>
        </authorList>
    </citation>
    <scope>NUCLEOTIDE SEQUENCE</scope>
    <source>
        <strain evidence="2">C57BL/6J</strain>
        <tissue evidence="3">Cerebellum</tissue>
        <tissue evidence="2">Spinal ganglion</tissue>
    </source>
</reference>
<dbReference type="RefSeq" id="NP_001334031.1">
    <property type="nucleotide sequence ID" value="NM_001347102.1"/>
</dbReference>
<reference evidence="3" key="6">
    <citation type="submission" date="2002-04" db="EMBL/GenBank/DDBJ databases">
        <authorList>
            <person name="Adachi J."/>
            <person name="Aizawa K."/>
            <person name="Akimura T."/>
            <person name="Arakawa T."/>
            <person name="Bono H."/>
            <person name="Carninci P."/>
            <person name="Fukuda S."/>
            <person name="Furuno M."/>
            <person name="Hanagaki T."/>
            <person name="Hara A."/>
            <person name="Hashizume W."/>
            <person name="Hayashida K."/>
            <person name="Hayatsu N."/>
            <person name="Hiramoto K."/>
            <person name="Hiraoka T."/>
            <person name="Hirozane T."/>
            <person name="Hori F."/>
            <person name="Imotani K."/>
            <person name="Ishii Y."/>
            <person name="Itoh M."/>
            <person name="Kagawa I."/>
            <person name="Kasukawa T."/>
            <person name="Katoh H."/>
            <person name="Kawai J."/>
            <person name="Kojima Y."/>
            <person name="Kondo S."/>
            <person name="Konno H."/>
            <person name="Kouda M."/>
            <person name="Koya S."/>
            <person name="Kurihara C."/>
            <person name="Matsuyama T."/>
            <person name="Miyazaki A."/>
            <person name="Murata M."/>
            <person name="Nakamura M."/>
            <person name="Nishi K."/>
            <person name="Nomura K."/>
            <person name="Numazaki R."/>
            <person name="Ohno M."/>
            <person name="Ohsato N."/>
            <person name="Okazaki Y."/>
            <person name="Saito R."/>
            <person name="Saitoh H."/>
            <person name="Sakai C."/>
            <person name="Sakai K."/>
            <person name="Sakazume N."/>
            <person name="Sano H."/>
            <person name="Sasaki D."/>
            <person name="Shibata K."/>
            <person name="Shinagawa A."/>
            <person name="Shiraki T."/>
            <person name="Sogabe Y."/>
            <person name="Tagami M."/>
            <person name="Tagawa A."/>
            <person name="Takahashi F."/>
            <person name="Takaku-Akahira S."/>
            <person name="Takeda Y."/>
            <person name="Tanaka T."/>
            <person name="Tomaru A."/>
            <person name="Toya T."/>
            <person name="Yasunishi A."/>
            <person name="Muramatsu M."/>
            <person name="Hayashizaki Y."/>
        </authorList>
    </citation>
    <scope>NUCLEOTIDE SEQUENCE</scope>
    <source>
        <strain evidence="3">C57BL/6J</strain>
        <tissue evidence="3">Cerebellum</tissue>
    </source>
</reference>
<reference evidence="2" key="8">
    <citation type="journal article" date="2005" name="Science">
        <title>The Transcriptional Landscape of the Mammalian Genome.</title>
        <authorList>
            <consortium name="The FANTOM Consortium"/>
            <consortium name="Riken Genome Exploration Research Group and Genome Science Group (Genome Network Project Core Group)"/>
        </authorList>
    </citation>
    <scope>NUCLEOTIDE SEQUENCE</scope>
    <source>
        <strain evidence="2">C57BL/6J</strain>
        <tissue evidence="3">Cerebellum</tissue>
        <tissue evidence="2">Spinal ganglion</tissue>
    </source>
</reference>
<proteinExistence type="evidence at transcript level"/>
<dbReference type="CTD" id="9498"/>
<feature type="compositionally biased region" description="Polar residues" evidence="1">
    <location>
        <begin position="125"/>
        <end position="134"/>
    </location>
</feature>
<dbReference type="MGI" id="MGI:1928745">
    <property type="gene designation" value="Slc4a8"/>
</dbReference>
<sequence length="134" mass="14407">MRDIAVTNMRRHSSSKKHPWDEAPRAGHLQGTPTHHSQAELQAPGHTHPSQPSRAAGSRAHPPITAKQSCRLQGTPTHHCQAELQAPGHTHPSQPSRAAGWLQEAHLPTAAPPAWRSPSLGGKNPTRSSSLCHS</sequence>
<reference evidence="2" key="2">
    <citation type="journal article" date="2000" name="Genome Res.">
        <title>Normalization and subtraction of cap-trapper-selected cDNAs to prepare full-length cDNA libraries for rapid discovery of new genes.</title>
        <authorList>
            <person name="Carninci P."/>
            <person name="Shibata Y."/>
            <person name="Hayatsu N."/>
            <person name="Sugahara Y."/>
            <person name="Shibata K."/>
            <person name="Itoh M."/>
            <person name="Konno H."/>
            <person name="Okazaki Y."/>
            <person name="Muramatsu M."/>
            <person name="Hayashizaki Y."/>
        </authorList>
    </citation>
    <scope>NUCLEOTIDE SEQUENCE</scope>
    <source>
        <strain evidence="2">C57BL/6J</strain>
        <tissue evidence="3">Cerebellum</tissue>
        <tissue evidence="2">Spinal ganglion</tissue>
    </source>
</reference>
<evidence type="ECO:0000313" key="2">
    <source>
        <dbReference type="EMBL" id="BAE24881.1"/>
    </source>
</evidence>
<name>Q3UR07_MOUSE</name>
<reference evidence="2" key="4">
    <citation type="journal article" date="2001" name="Nature">
        <title>Functional annotation of a full-length mouse cDNA collection.</title>
        <authorList>
            <consortium name="The RIKEN Genome Exploration Research Group Phase II Team and the FANTOM Consortium"/>
        </authorList>
    </citation>
    <scope>NUCLEOTIDE SEQUENCE</scope>
    <source>
        <strain evidence="2">C57BL/6J</strain>
        <tissue evidence="3">Cerebellum</tissue>
        <tissue evidence="2">Spinal ganglion</tissue>
    </source>
</reference>
<gene>
    <name evidence="4" type="primary">Slc4a8</name>
    <name evidence="4" type="synonym">AW493845</name>
</gene>
<dbReference type="AGR" id="MGI:1928745"/>
<dbReference type="GeneID" id="59033"/>